<gene>
    <name evidence="2" type="ORF">M9Y10_026011</name>
</gene>
<feature type="transmembrane region" description="Helical" evidence="1">
    <location>
        <begin position="75"/>
        <end position="95"/>
    </location>
</feature>
<keyword evidence="1" id="KW-1133">Transmembrane helix</keyword>
<keyword evidence="1" id="KW-0472">Membrane</keyword>
<evidence type="ECO:0000256" key="1">
    <source>
        <dbReference type="SAM" id="Phobius"/>
    </source>
</evidence>
<dbReference type="Proteomes" id="UP001470230">
    <property type="component" value="Unassembled WGS sequence"/>
</dbReference>
<evidence type="ECO:0000313" key="2">
    <source>
        <dbReference type="EMBL" id="KAK8842428.1"/>
    </source>
</evidence>
<dbReference type="InterPro" id="IPR029058">
    <property type="entry name" value="AB_hydrolase_fold"/>
</dbReference>
<comment type="caution">
    <text evidence="2">The sequence shown here is derived from an EMBL/GenBank/DDBJ whole genome shotgun (WGS) entry which is preliminary data.</text>
</comment>
<evidence type="ECO:0008006" key="4">
    <source>
        <dbReference type="Google" id="ProtNLM"/>
    </source>
</evidence>
<keyword evidence="3" id="KW-1185">Reference proteome</keyword>
<dbReference type="PANTHER" id="PTHR15394">
    <property type="entry name" value="SERINE HYDROLASE RBBP9"/>
    <property type="match status" value="1"/>
</dbReference>
<evidence type="ECO:0000313" key="3">
    <source>
        <dbReference type="Proteomes" id="UP001470230"/>
    </source>
</evidence>
<keyword evidence="1" id="KW-0812">Transmembrane</keyword>
<dbReference type="Pfam" id="PF06821">
    <property type="entry name" value="Ser_hydrolase"/>
    <property type="match status" value="1"/>
</dbReference>
<proteinExistence type="predicted"/>
<sequence length="274" mass="31070">MDQVTGESLLNDENRVSPAIETNSKCQKSQSLAMKIVIAIETIIILTLAALLVFYINKIKKENSSDSFIPKSSPFFFFCHGLFGTGTNVWFPYAFTTISNHDCDFISPDMPNPASPQYDQWKSVLLDRINLKWDKKQPIILVGHSLGGYTILKSLSDCANETWAQNVKGVFLVSPVVTWKFTPLIENYTEIDFEPVVKLDAKFRHIYNVNDKVLDPRNSEFLTNVMKEAKVDYNVVATDTTQYDSHFGGFNHYSVKEINDGLVSLLKEVDSNYK</sequence>
<dbReference type="Gene3D" id="3.40.50.1820">
    <property type="entry name" value="alpha/beta hydrolase"/>
    <property type="match status" value="1"/>
</dbReference>
<organism evidence="2 3">
    <name type="scientific">Tritrichomonas musculus</name>
    <dbReference type="NCBI Taxonomy" id="1915356"/>
    <lineage>
        <taxon>Eukaryota</taxon>
        <taxon>Metamonada</taxon>
        <taxon>Parabasalia</taxon>
        <taxon>Tritrichomonadida</taxon>
        <taxon>Tritrichomonadidae</taxon>
        <taxon>Tritrichomonas</taxon>
    </lineage>
</organism>
<dbReference type="EMBL" id="JAPFFF010000038">
    <property type="protein sequence ID" value="KAK8842428.1"/>
    <property type="molecule type" value="Genomic_DNA"/>
</dbReference>
<accession>A0ABR2H873</accession>
<protein>
    <recommendedName>
        <fullName evidence="4">AB hydrolase-1 domain-containing protein</fullName>
    </recommendedName>
</protein>
<feature type="transmembrane region" description="Helical" evidence="1">
    <location>
        <begin position="32"/>
        <end position="55"/>
    </location>
</feature>
<dbReference type="SUPFAM" id="SSF53474">
    <property type="entry name" value="alpha/beta-Hydrolases"/>
    <property type="match status" value="1"/>
</dbReference>
<dbReference type="InterPro" id="IPR010662">
    <property type="entry name" value="RBBP9/YdeN"/>
</dbReference>
<dbReference type="PANTHER" id="PTHR15394:SF3">
    <property type="entry name" value="SERINE HYDROLASE RBBP9"/>
    <property type="match status" value="1"/>
</dbReference>
<reference evidence="2 3" key="1">
    <citation type="submission" date="2024-04" db="EMBL/GenBank/DDBJ databases">
        <title>Tritrichomonas musculus Genome.</title>
        <authorList>
            <person name="Alves-Ferreira E."/>
            <person name="Grigg M."/>
            <person name="Lorenzi H."/>
            <person name="Galac M."/>
        </authorList>
    </citation>
    <scope>NUCLEOTIDE SEQUENCE [LARGE SCALE GENOMIC DNA]</scope>
    <source>
        <strain evidence="2 3">EAF2021</strain>
    </source>
</reference>
<name>A0ABR2H873_9EUKA</name>